<protein>
    <submittedName>
        <fullName evidence="1">Uncharacterized protein</fullName>
    </submittedName>
</protein>
<dbReference type="Proteomes" id="UP001275315">
    <property type="component" value="Unassembled WGS sequence"/>
</dbReference>
<reference evidence="1 2" key="1">
    <citation type="submission" date="2023-10" db="EMBL/GenBank/DDBJ databases">
        <title>Virgibacillus soli CC-YMP-6 genome.</title>
        <authorList>
            <person name="Miliotis G."/>
            <person name="Sengupta P."/>
            <person name="Hameed A."/>
            <person name="Chuvochina M."/>
            <person name="Mcdonagh F."/>
            <person name="Simpson A.C."/>
            <person name="Singh N.K."/>
            <person name="Rekha P.D."/>
            <person name="Raman K."/>
            <person name="Hugenholtz P."/>
            <person name="Venkateswaran K."/>
        </authorList>
    </citation>
    <scope>NUCLEOTIDE SEQUENCE [LARGE SCALE GENOMIC DNA]</scope>
    <source>
        <strain evidence="1 2">CC-YMP-6</strain>
    </source>
</reference>
<comment type="caution">
    <text evidence="1">The sequence shown here is derived from an EMBL/GenBank/DDBJ whole genome shotgun (WGS) entry which is preliminary data.</text>
</comment>
<proteinExistence type="predicted"/>
<sequence length="127" mass="14522">MTNERSAKITIGGLDYELILTTKATKEIAKRYGGLEDLGEKLMKAENFEMALDEIVWLITLLANQSIYIHNRLNEEKKELLTEDDVELLTSPVEMATFKDAIMEAMFKGTKRYIESEEADTKNEVVE</sequence>
<gene>
    <name evidence="1" type="ORF">RWD45_21550</name>
</gene>
<evidence type="ECO:0000313" key="1">
    <source>
        <dbReference type="EMBL" id="MDY0410650.1"/>
    </source>
</evidence>
<dbReference type="RefSeq" id="WP_257455526.1">
    <property type="nucleotide sequence ID" value="NZ_JAWDIQ010000004.1"/>
</dbReference>
<evidence type="ECO:0000313" key="2">
    <source>
        <dbReference type="Proteomes" id="UP001275315"/>
    </source>
</evidence>
<dbReference type="EMBL" id="JAWDIQ010000004">
    <property type="protein sequence ID" value="MDY0410650.1"/>
    <property type="molecule type" value="Genomic_DNA"/>
</dbReference>
<name>A0ABU5CYV8_9BACI</name>
<keyword evidence="2" id="KW-1185">Reference proteome</keyword>
<accession>A0ABU5CYV8</accession>
<organism evidence="1 2">
    <name type="scientific">Paracerasibacillus soli</name>
    <dbReference type="NCBI Taxonomy" id="480284"/>
    <lineage>
        <taxon>Bacteria</taxon>
        <taxon>Bacillati</taxon>
        <taxon>Bacillota</taxon>
        <taxon>Bacilli</taxon>
        <taxon>Bacillales</taxon>
        <taxon>Bacillaceae</taxon>
        <taxon>Paracerasibacillus</taxon>
    </lineage>
</organism>